<evidence type="ECO:0000313" key="4">
    <source>
        <dbReference type="Proteomes" id="UP001154114"/>
    </source>
</evidence>
<dbReference type="GO" id="GO:0003677">
    <property type="term" value="F:DNA binding"/>
    <property type="evidence" value="ECO:0007669"/>
    <property type="project" value="InterPro"/>
</dbReference>
<evidence type="ECO:0000256" key="1">
    <source>
        <dbReference type="ARBA" id="ARBA00004123"/>
    </source>
</evidence>
<dbReference type="PANTHER" id="PTHR12214">
    <property type="entry name" value="GC-RICH SEQUENCE DNA-BINDING FACTOR"/>
    <property type="match status" value="1"/>
</dbReference>
<keyword evidence="4" id="KW-1185">Reference proteome</keyword>
<comment type="subcellular location">
    <subcellularLocation>
        <location evidence="1">Nucleus</location>
    </subcellularLocation>
</comment>
<dbReference type="Proteomes" id="UP001154114">
    <property type="component" value="Chromosome 3"/>
</dbReference>
<dbReference type="EMBL" id="LR824006">
    <property type="protein sequence ID" value="CAD0195204.1"/>
    <property type="molecule type" value="Genomic_DNA"/>
</dbReference>
<evidence type="ECO:0000313" key="3">
    <source>
        <dbReference type="EMBL" id="CAD0195204.1"/>
    </source>
</evidence>
<dbReference type="GO" id="GO:0000398">
    <property type="term" value="P:mRNA splicing, via spliceosome"/>
    <property type="evidence" value="ECO:0007669"/>
    <property type="project" value="InterPro"/>
</dbReference>
<dbReference type="OrthoDB" id="429427at2759"/>
<evidence type="ECO:0000256" key="2">
    <source>
        <dbReference type="ARBA" id="ARBA00023242"/>
    </source>
</evidence>
<gene>
    <name evidence="3" type="ORF">CINC_LOCUS9159</name>
</gene>
<protein>
    <submittedName>
        <fullName evidence="3">Uncharacterized protein</fullName>
    </submittedName>
</protein>
<keyword evidence="2" id="KW-0539">Nucleus</keyword>
<reference evidence="3" key="1">
    <citation type="submission" date="2021-12" db="EMBL/GenBank/DDBJ databases">
        <authorList>
            <person name="King R."/>
        </authorList>
    </citation>
    <scope>NUCLEOTIDE SEQUENCE</scope>
</reference>
<dbReference type="AlphaFoldDB" id="A0A9N8KSA8"/>
<organism evidence="3 4">
    <name type="scientific">Chrysodeixis includens</name>
    <name type="common">Soybean looper</name>
    <name type="synonym">Pseudoplusia includens</name>
    <dbReference type="NCBI Taxonomy" id="689277"/>
    <lineage>
        <taxon>Eukaryota</taxon>
        <taxon>Metazoa</taxon>
        <taxon>Ecdysozoa</taxon>
        <taxon>Arthropoda</taxon>
        <taxon>Hexapoda</taxon>
        <taxon>Insecta</taxon>
        <taxon>Pterygota</taxon>
        <taxon>Neoptera</taxon>
        <taxon>Endopterygota</taxon>
        <taxon>Lepidoptera</taxon>
        <taxon>Glossata</taxon>
        <taxon>Ditrysia</taxon>
        <taxon>Noctuoidea</taxon>
        <taxon>Noctuidae</taxon>
        <taxon>Plusiinae</taxon>
        <taxon>Chrysodeixis</taxon>
    </lineage>
</organism>
<dbReference type="PANTHER" id="PTHR12214:SF0">
    <property type="entry name" value="LD29489P"/>
    <property type="match status" value="1"/>
</dbReference>
<name>A0A9N8KSA8_CHRIL</name>
<accession>A0A9N8KSA8</accession>
<sequence>MVFWLGAIKNLEELQLERDGTAKTQTELRDRLLTSARIRENRAARCGELDAAYRRAQAIRGYLTDLIECLDEKMPQLEALEARALALHKRRCEFVIERRRADLRDQAQDVLTPPGNI</sequence>
<dbReference type="GO" id="GO:0005634">
    <property type="term" value="C:nucleus"/>
    <property type="evidence" value="ECO:0007669"/>
    <property type="project" value="UniProtKB-SubCell"/>
</dbReference>
<dbReference type="InterPro" id="IPR012890">
    <property type="entry name" value="GCFC2-like"/>
</dbReference>
<proteinExistence type="predicted"/>